<reference evidence="9 10" key="1">
    <citation type="submission" date="2019-12" db="EMBL/GenBank/DDBJ databases">
        <title>Comparative genomics gives insights into the taxonomy of the Azoarcus-Aromatoleum group and reveals separate origins of nif in the plant-associated Azoarcus and non-plant-associated Aromatoleum sub-groups.</title>
        <authorList>
            <person name="Lafos M."/>
            <person name="Maluk M."/>
            <person name="Batista M."/>
            <person name="Junghare M."/>
            <person name="Carmona M."/>
            <person name="Faoro H."/>
            <person name="Cruz L.M."/>
            <person name="Battistoni F."/>
            <person name="De Souza E."/>
            <person name="Pedrosa F."/>
            <person name="Chen W.-M."/>
            <person name="Poole P.S."/>
            <person name="Dixon R.A."/>
            <person name="James E.K."/>
        </authorList>
    </citation>
    <scope>NUCLEOTIDE SEQUENCE [LARGE SCALE GENOMIC DNA]</scope>
    <source>
        <strain evidence="9 10">22Lin</strain>
    </source>
</reference>
<organism evidence="9 10">
    <name type="scientific">Aromatoleum diolicum</name>
    <dbReference type="NCBI Taxonomy" id="75796"/>
    <lineage>
        <taxon>Bacteria</taxon>
        <taxon>Pseudomonadati</taxon>
        <taxon>Pseudomonadota</taxon>
        <taxon>Betaproteobacteria</taxon>
        <taxon>Rhodocyclales</taxon>
        <taxon>Rhodocyclaceae</taxon>
        <taxon>Aromatoleum</taxon>
    </lineage>
</organism>
<keyword evidence="7" id="KW-0285">Flavoprotein</keyword>
<feature type="transmembrane region" description="Helical" evidence="7">
    <location>
        <begin position="152"/>
        <end position="170"/>
    </location>
</feature>
<keyword evidence="7" id="KW-0288">FMN</keyword>
<keyword evidence="10" id="KW-1185">Reference proteome</keyword>
<keyword evidence="7" id="KW-0349">Heme</keyword>
<keyword evidence="2 7" id="KW-0813">Transport</keyword>
<evidence type="ECO:0000256" key="1">
    <source>
        <dbReference type="ARBA" id="ARBA00004141"/>
    </source>
</evidence>
<comment type="cofactor">
    <cofactor evidence="7">
        <name>FMN</name>
        <dbReference type="ChEBI" id="CHEBI:58210"/>
    </cofactor>
    <text evidence="7">Binds 1 FMN per subunit.</text>
</comment>
<comment type="subunit">
    <text evidence="7">Heterodimer of a catalytic subunit (MsrP) and a heme-binding subunit (MsrQ).</text>
</comment>
<dbReference type="EMBL" id="WTVQ01000077">
    <property type="protein sequence ID" value="NMG77631.1"/>
    <property type="molecule type" value="Genomic_DNA"/>
</dbReference>
<feature type="transmembrane region" description="Helical" evidence="7">
    <location>
        <begin position="82"/>
        <end position="100"/>
    </location>
</feature>
<evidence type="ECO:0000256" key="4">
    <source>
        <dbReference type="ARBA" id="ARBA00022989"/>
    </source>
</evidence>
<evidence type="ECO:0000313" key="9">
    <source>
        <dbReference type="EMBL" id="NMG77631.1"/>
    </source>
</evidence>
<keyword evidence="7" id="KW-0249">Electron transport</keyword>
<dbReference type="NCBIfam" id="NF003833">
    <property type="entry name" value="PRK05419.1-5"/>
    <property type="match status" value="1"/>
</dbReference>
<comment type="cofactor">
    <cofactor evidence="7">
        <name>heme b</name>
        <dbReference type="ChEBI" id="CHEBI:60344"/>
    </cofactor>
    <text evidence="7">Binds 1 heme b (iron(II)-protoporphyrin IX) group per subunit.</text>
</comment>
<dbReference type="InterPro" id="IPR013130">
    <property type="entry name" value="Fe3_Rdtase_TM_dom"/>
</dbReference>
<dbReference type="HAMAP" id="MF_01207">
    <property type="entry name" value="MsrQ"/>
    <property type="match status" value="1"/>
</dbReference>
<gene>
    <name evidence="7 9" type="primary">msrQ</name>
    <name evidence="9" type="ORF">GPA25_23030</name>
</gene>
<comment type="caution">
    <text evidence="9">The sequence shown here is derived from an EMBL/GenBank/DDBJ whole genome shotgun (WGS) entry which is preliminary data.</text>
</comment>
<evidence type="ECO:0000256" key="3">
    <source>
        <dbReference type="ARBA" id="ARBA00022692"/>
    </source>
</evidence>
<keyword evidence="3 7" id="KW-0812">Transmembrane</keyword>
<comment type="similarity">
    <text evidence="7">Belongs to the MsrQ family.</text>
</comment>
<dbReference type="Proteomes" id="UP000648984">
    <property type="component" value="Unassembled WGS sequence"/>
</dbReference>
<evidence type="ECO:0000256" key="5">
    <source>
        <dbReference type="ARBA" id="ARBA00023004"/>
    </source>
</evidence>
<evidence type="ECO:0000256" key="7">
    <source>
        <dbReference type="HAMAP-Rule" id="MF_01207"/>
    </source>
</evidence>
<feature type="transmembrane region" description="Helical" evidence="7">
    <location>
        <begin position="12"/>
        <end position="33"/>
    </location>
</feature>
<feature type="transmembrane region" description="Helical" evidence="7">
    <location>
        <begin position="53"/>
        <end position="70"/>
    </location>
</feature>
<keyword evidence="5 7" id="KW-0408">Iron</keyword>
<keyword evidence="7" id="KW-1003">Cell membrane</keyword>
<comment type="subcellular location">
    <subcellularLocation>
        <location evidence="7">Cell membrane</location>
        <topology evidence="7">Multi-pass membrane protein</topology>
    </subcellularLocation>
    <subcellularLocation>
        <location evidence="1">Membrane</location>
        <topology evidence="1">Multi-pass membrane protein</topology>
    </subcellularLocation>
</comment>
<keyword evidence="6 7" id="KW-0472">Membrane</keyword>
<comment type="function">
    <text evidence="7">Part of the MsrPQ system that repairs oxidized periplasmic proteins containing methionine sulfoxide residues (Met-O), using respiratory chain electrons. Thus protects these proteins from oxidative-stress damage caused by reactive species of oxygen and chlorine generated by the host defense mechanisms. MsrPQ is essential for the maintenance of envelope integrity under bleach stress, rescuing a wide series of structurally unrelated periplasmic proteins from methionine oxidation. MsrQ provides electrons for reduction to the reductase catalytic subunit MsrP, using the quinone pool of the respiratory chain.</text>
</comment>
<evidence type="ECO:0000313" key="10">
    <source>
        <dbReference type="Proteomes" id="UP000648984"/>
    </source>
</evidence>
<dbReference type="Pfam" id="PF01794">
    <property type="entry name" value="Ferric_reduct"/>
    <property type="match status" value="1"/>
</dbReference>
<keyword evidence="4 7" id="KW-1133">Transmembrane helix</keyword>
<evidence type="ECO:0000256" key="6">
    <source>
        <dbReference type="ARBA" id="ARBA00023136"/>
    </source>
</evidence>
<feature type="domain" description="Ferric oxidoreductase" evidence="8">
    <location>
        <begin position="53"/>
        <end position="165"/>
    </location>
</feature>
<sequence>MTLRAPSAFQIATIKALLFAICLAPLAVYVQRGLDDALGANPIETITRASGEWTLRFLLITLAVTPLRKLTGLNWLLRLRRMLGLFAFFYASLHFTTYFWLDQFFDLQSIARDIIKRPFITIGFSAFVLLIPLAVTSNNFAIRRLGGRRWQALHRSIYAISILAVVHFWWLVKADILEPLIYALILAALLAARGWWREIERRRQLATPPEMPGFGGKVIRIVAK</sequence>
<dbReference type="PANTHER" id="PTHR36964:SF1">
    <property type="entry name" value="PROTEIN-METHIONINE-SULFOXIDE REDUCTASE HEME-BINDING SUBUNIT MSRQ"/>
    <property type="match status" value="1"/>
</dbReference>
<dbReference type="InterPro" id="IPR022837">
    <property type="entry name" value="MsrQ-like"/>
</dbReference>
<evidence type="ECO:0000259" key="8">
    <source>
        <dbReference type="Pfam" id="PF01794"/>
    </source>
</evidence>
<protein>
    <recommendedName>
        <fullName evidence="7">Protein-methionine-sulfoxide reductase heme-binding subunit MsrQ</fullName>
    </recommendedName>
    <alternativeName>
        <fullName evidence="7">Flavocytochrome MsrQ</fullName>
    </alternativeName>
</protein>
<keyword evidence="7" id="KW-0479">Metal-binding</keyword>
<proteinExistence type="inferred from homology"/>
<accession>A0ABX1QGQ3</accession>
<feature type="transmembrane region" description="Helical" evidence="7">
    <location>
        <begin position="176"/>
        <end position="196"/>
    </location>
</feature>
<evidence type="ECO:0000256" key="2">
    <source>
        <dbReference type="ARBA" id="ARBA00022448"/>
    </source>
</evidence>
<dbReference type="RefSeq" id="WP_169262750.1">
    <property type="nucleotide sequence ID" value="NZ_WTVQ01000077.1"/>
</dbReference>
<feature type="transmembrane region" description="Helical" evidence="7">
    <location>
        <begin position="120"/>
        <end position="140"/>
    </location>
</feature>
<dbReference type="PANTHER" id="PTHR36964">
    <property type="entry name" value="PROTEIN-METHIONINE-SULFOXIDE REDUCTASE HEME-BINDING SUBUNIT MSRQ"/>
    <property type="match status" value="1"/>
</dbReference>
<name>A0ABX1QGQ3_9RHOO</name>